<organism evidence="1 2">
    <name type="scientific">Smallanthus sonchifolius</name>
    <dbReference type="NCBI Taxonomy" id="185202"/>
    <lineage>
        <taxon>Eukaryota</taxon>
        <taxon>Viridiplantae</taxon>
        <taxon>Streptophyta</taxon>
        <taxon>Embryophyta</taxon>
        <taxon>Tracheophyta</taxon>
        <taxon>Spermatophyta</taxon>
        <taxon>Magnoliopsida</taxon>
        <taxon>eudicotyledons</taxon>
        <taxon>Gunneridae</taxon>
        <taxon>Pentapetalae</taxon>
        <taxon>asterids</taxon>
        <taxon>campanulids</taxon>
        <taxon>Asterales</taxon>
        <taxon>Asteraceae</taxon>
        <taxon>Asteroideae</taxon>
        <taxon>Heliantheae alliance</taxon>
        <taxon>Millerieae</taxon>
        <taxon>Smallanthus</taxon>
    </lineage>
</organism>
<gene>
    <name evidence="1" type="ORF">L1987_01958</name>
</gene>
<accession>A0ACB9K6Q1</accession>
<comment type="caution">
    <text evidence="1">The sequence shown here is derived from an EMBL/GenBank/DDBJ whole genome shotgun (WGS) entry which is preliminary data.</text>
</comment>
<dbReference type="EMBL" id="CM042018">
    <property type="protein sequence ID" value="KAI3827870.1"/>
    <property type="molecule type" value="Genomic_DNA"/>
</dbReference>
<reference evidence="1 2" key="2">
    <citation type="journal article" date="2022" name="Mol. Ecol. Resour.">
        <title>The genomes of chicory, endive, great burdock and yacon provide insights into Asteraceae paleo-polyploidization history and plant inulin production.</title>
        <authorList>
            <person name="Fan W."/>
            <person name="Wang S."/>
            <person name="Wang H."/>
            <person name="Wang A."/>
            <person name="Jiang F."/>
            <person name="Liu H."/>
            <person name="Zhao H."/>
            <person name="Xu D."/>
            <person name="Zhang Y."/>
        </authorList>
    </citation>
    <scope>NUCLEOTIDE SEQUENCE [LARGE SCALE GENOMIC DNA]</scope>
    <source>
        <strain evidence="2">cv. Yunnan</strain>
        <tissue evidence="1">Leaves</tissue>
    </source>
</reference>
<keyword evidence="2" id="KW-1185">Reference proteome</keyword>
<protein>
    <submittedName>
        <fullName evidence="1">Uncharacterized protein</fullName>
    </submittedName>
</protein>
<proteinExistence type="predicted"/>
<sequence length="119" mass="13530">MSGALNWPMDISSDHLMPEGPVEEVDGIEINSYITIIEQGGVRESPRNLGEFDPNDWRFTPSPQMVPPLLEPHGEETSRPRIQEQPANPDIVEYFNNNDNEVDYKKVFTVCLENEVKMG</sequence>
<dbReference type="Proteomes" id="UP001056120">
    <property type="component" value="Linkage Group LG01"/>
</dbReference>
<name>A0ACB9K6Q1_9ASTR</name>
<reference evidence="2" key="1">
    <citation type="journal article" date="2022" name="Mol. Ecol. Resour.">
        <title>The genomes of chicory, endive, great burdock and yacon provide insights into Asteraceae palaeo-polyploidization history and plant inulin production.</title>
        <authorList>
            <person name="Fan W."/>
            <person name="Wang S."/>
            <person name="Wang H."/>
            <person name="Wang A."/>
            <person name="Jiang F."/>
            <person name="Liu H."/>
            <person name="Zhao H."/>
            <person name="Xu D."/>
            <person name="Zhang Y."/>
        </authorList>
    </citation>
    <scope>NUCLEOTIDE SEQUENCE [LARGE SCALE GENOMIC DNA]</scope>
    <source>
        <strain evidence="2">cv. Yunnan</strain>
    </source>
</reference>
<evidence type="ECO:0000313" key="2">
    <source>
        <dbReference type="Proteomes" id="UP001056120"/>
    </source>
</evidence>
<evidence type="ECO:0000313" key="1">
    <source>
        <dbReference type="EMBL" id="KAI3827870.1"/>
    </source>
</evidence>